<protein>
    <recommendedName>
        <fullName evidence="4">Lipoprotein</fullName>
    </recommendedName>
</protein>
<name>V8G8R2_9BURK</name>
<comment type="caution">
    <text evidence="2">The sequence shown here is derived from an EMBL/GenBank/DDBJ whole genome shotgun (WGS) entry which is preliminary data.</text>
</comment>
<reference evidence="2 3" key="1">
    <citation type="submission" date="2013-11" db="EMBL/GenBank/DDBJ databases">
        <title>Genomic analysis of Pelistega sp. HM-7.</title>
        <authorList>
            <person name="Kumbhare S.V."/>
            <person name="Shetty S.A."/>
            <person name="Sharma O."/>
            <person name="Dhotre D.P."/>
        </authorList>
    </citation>
    <scope>NUCLEOTIDE SEQUENCE [LARGE SCALE GENOMIC DNA]</scope>
    <source>
        <strain evidence="2 3">HM-7</strain>
    </source>
</reference>
<accession>V8G8R2</accession>
<keyword evidence="1" id="KW-0732">Signal</keyword>
<sequence length="126" mass="14118">MKIRYTLLALCSTSLISACSTTDLFDSTPRYPHLVTTMDKEQANIPVKFIASCLQEKLKAKYPAASLTYIMQNYYDGMIPGPEADKPRAVYDIFGSTDDINGKITLQQETPIDPALTELFRSCLRN</sequence>
<organism evidence="2 3">
    <name type="scientific">Pelistega indica</name>
    <dbReference type="NCBI Taxonomy" id="1414851"/>
    <lineage>
        <taxon>Bacteria</taxon>
        <taxon>Pseudomonadati</taxon>
        <taxon>Pseudomonadota</taxon>
        <taxon>Betaproteobacteria</taxon>
        <taxon>Burkholderiales</taxon>
        <taxon>Alcaligenaceae</taxon>
        <taxon>Pelistega</taxon>
    </lineage>
</organism>
<dbReference type="PROSITE" id="PS51257">
    <property type="entry name" value="PROKAR_LIPOPROTEIN"/>
    <property type="match status" value="1"/>
</dbReference>
<dbReference type="EMBL" id="AYSV01000066">
    <property type="protein sequence ID" value="ETD72461.1"/>
    <property type="molecule type" value="Genomic_DNA"/>
</dbReference>
<evidence type="ECO:0000313" key="3">
    <source>
        <dbReference type="Proteomes" id="UP000018766"/>
    </source>
</evidence>
<gene>
    <name evidence="2" type="ORF">V757_04300</name>
</gene>
<feature type="chain" id="PRO_5004769151" description="Lipoprotein" evidence="1">
    <location>
        <begin position="19"/>
        <end position="126"/>
    </location>
</feature>
<evidence type="ECO:0000256" key="1">
    <source>
        <dbReference type="SAM" id="SignalP"/>
    </source>
</evidence>
<dbReference type="Proteomes" id="UP000018766">
    <property type="component" value="Unassembled WGS sequence"/>
</dbReference>
<feature type="signal peptide" evidence="1">
    <location>
        <begin position="1"/>
        <end position="18"/>
    </location>
</feature>
<evidence type="ECO:0000313" key="2">
    <source>
        <dbReference type="EMBL" id="ETD72461.1"/>
    </source>
</evidence>
<keyword evidence="3" id="KW-1185">Reference proteome</keyword>
<dbReference type="AlphaFoldDB" id="V8G8R2"/>
<proteinExistence type="predicted"/>
<evidence type="ECO:0008006" key="4">
    <source>
        <dbReference type="Google" id="ProtNLM"/>
    </source>
</evidence>